<evidence type="ECO:0000313" key="8">
    <source>
        <dbReference type="EMBL" id="GFO14790.1"/>
    </source>
</evidence>
<comment type="caution">
    <text evidence="8">The sequence shown here is derived from an EMBL/GenBank/DDBJ whole genome shotgun (WGS) entry which is preliminary data.</text>
</comment>
<accession>A0AAV4B6U4</accession>
<dbReference type="Gene3D" id="1.20.1250.20">
    <property type="entry name" value="MFS general substrate transporter like domains"/>
    <property type="match status" value="1"/>
</dbReference>
<keyword evidence="9" id="KW-1185">Reference proteome</keyword>
<feature type="transmembrane region" description="Helical" evidence="7">
    <location>
        <begin position="249"/>
        <end position="271"/>
    </location>
</feature>
<dbReference type="PANTHER" id="PTHR12778:SF10">
    <property type="entry name" value="MAJOR FACILITATOR SUPERFAMILY DOMAIN-CONTAINING PROTEIN 3"/>
    <property type="match status" value="1"/>
</dbReference>
<keyword evidence="2" id="KW-0813">Transport</keyword>
<feature type="region of interest" description="Disordered" evidence="6">
    <location>
        <begin position="211"/>
        <end position="235"/>
    </location>
</feature>
<feature type="transmembrane region" description="Helical" evidence="7">
    <location>
        <begin position="16"/>
        <end position="37"/>
    </location>
</feature>
<reference evidence="8 9" key="1">
    <citation type="journal article" date="2021" name="Elife">
        <title>Chloroplast acquisition without the gene transfer in kleptoplastic sea slugs, Plakobranchus ocellatus.</title>
        <authorList>
            <person name="Maeda T."/>
            <person name="Takahashi S."/>
            <person name="Yoshida T."/>
            <person name="Shimamura S."/>
            <person name="Takaki Y."/>
            <person name="Nagai Y."/>
            <person name="Toyoda A."/>
            <person name="Suzuki Y."/>
            <person name="Arimoto A."/>
            <person name="Ishii H."/>
            <person name="Satoh N."/>
            <person name="Nishiyama T."/>
            <person name="Hasebe M."/>
            <person name="Maruyama T."/>
            <person name="Minagawa J."/>
            <person name="Obokata J."/>
            <person name="Shigenobu S."/>
        </authorList>
    </citation>
    <scope>NUCLEOTIDE SEQUENCE [LARGE SCALE GENOMIC DNA]</scope>
</reference>
<dbReference type="InterPro" id="IPR036259">
    <property type="entry name" value="MFS_trans_sf"/>
</dbReference>
<dbReference type="GO" id="GO:0016020">
    <property type="term" value="C:membrane"/>
    <property type="evidence" value="ECO:0007669"/>
    <property type="project" value="UniProtKB-SubCell"/>
</dbReference>
<keyword evidence="3 7" id="KW-0812">Transmembrane</keyword>
<evidence type="ECO:0000256" key="3">
    <source>
        <dbReference type="ARBA" id="ARBA00022692"/>
    </source>
</evidence>
<evidence type="ECO:0000256" key="1">
    <source>
        <dbReference type="ARBA" id="ARBA00004141"/>
    </source>
</evidence>
<dbReference type="EMBL" id="BLXT01004580">
    <property type="protein sequence ID" value="GFO14790.1"/>
    <property type="molecule type" value="Genomic_DNA"/>
</dbReference>
<sequence length="313" mass="35018">MEEFIERTSLGVRYSLYIHSVRCFFVFYILVGLPNGFQVRFLPIYFRTHGMSLAEVGMYRLLVLPWLLKGMWTAYIGRNTDVRVWLKTSLFLLVLLCLGAAQFPPTATLPVVIVLFLFNLITSVQDTAVDTLILDAFTPSQMLMGNVAQAVGERVGSVISGGIFSWYIGLLTWSSVFYIMAAMYFFGFMISHLLLPDWNTAQAGNPDLMQVESTTGRAPSNTVSHSTSNAQSRPSLSDSAKRFYNHASIWMLVFVLFYKIGEVGVLNLYPLFLVDQGIKASEIGLWMGIIGQAVAVIGSTATAFFRFRRDLCD</sequence>
<evidence type="ECO:0000313" key="9">
    <source>
        <dbReference type="Proteomes" id="UP000735302"/>
    </source>
</evidence>
<dbReference type="AlphaFoldDB" id="A0AAV4B6U4"/>
<protein>
    <submittedName>
        <fullName evidence="8">Major facilitator superfamily domain-containing protein 3</fullName>
    </submittedName>
</protein>
<evidence type="ECO:0000256" key="2">
    <source>
        <dbReference type="ARBA" id="ARBA00022448"/>
    </source>
</evidence>
<feature type="transmembrane region" description="Helical" evidence="7">
    <location>
        <begin position="283"/>
        <end position="305"/>
    </location>
</feature>
<gene>
    <name evidence="8" type="ORF">PoB_004129500</name>
</gene>
<evidence type="ECO:0000256" key="7">
    <source>
        <dbReference type="SAM" id="Phobius"/>
    </source>
</evidence>
<feature type="transmembrane region" description="Helical" evidence="7">
    <location>
        <begin position="175"/>
        <end position="195"/>
    </location>
</feature>
<organism evidence="8 9">
    <name type="scientific">Plakobranchus ocellatus</name>
    <dbReference type="NCBI Taxonomy" id="259542"/>
    <lineage>
        <taxon>Eukaryota</taxon>
        <taxon>Metazoa</taxon>
        <taxon>Spiralia</taxon>
        <taxon>Lophotrochozoa</taxon>
        <taxon>Mollusca</taxon>
        <taxon>Gastropoda</taxon>
        <taxon>Heterobranchia</taxon>
        <taxon>Euthyneura</taxon>
        <taxon>Panpulmonata</taxon>
        <taxon>Sacoglossa</taxon>
        <taxon>Placobranchoidea</taxon>
        <taxon>Plakobranchidae</taxon>
        <taxon>Plakobranchus</taxon>
    </lineage>
</organism>
<proteinExistence type="predicted"/>
<evidence type="ECO:0000256" key="5">
    <source>
        <dbReference type="ARBA" id="ARBA00023136"/>
    </source>
</evidence>
<dbReference type="PANTHER" id="PTHR12778">
    <property type="entry name" value="SOLUTE CARRIER FAMILY 33 ACETYL-COA TRANSPORTER -RELATED"/>
    <property type="match status" value="1"/>
</dbReference>
<dbReference type="GO" id="GO:0022857">
    <property type="term" value="F:transmembrane transporter activity"/>
    <property type="evidence" value="ECO:0007669"/>
    <property type="project" value="InterPro"/>
</dbReference>
<dbReference type="Proteomes" id="UP000735302">
    <property type="component" value="Unassembled WGS sequence"/>
</dbReference>
<name>A0AAV4B6U4_9GAST</name>
<dbReference type="InterPro" id="IPR011701">
    <property type="entry name" value="MFS"/>
</dbReference>
<feature type="transmembrane region" description="Helical" evidence="7">
    <location>
        <begin position="84"/>
        <end position="103"/>
    </location>
</feature>
<keyword evidence="4 7" id="KW-1133">Transmembrane helix</keyword>
<dbReference type="InterPro" id="IPR004752">
    <property type="entry name" value="AmpG_permease/AT-1"/>
</dbReference>
<evidence type="ECO:0000256" key="4">
    <source>
        <dbReference type="ARBA" id="ARBA00022989"/>
    </source>
</evidence>
<evidence type="ECO:0000256" key="6">
    <source>
        <dbReference type="SAM" id="MobiDB-lite"/>
    </source>
</evidence>
<feature type="transmembrane region" description="Helical" evidence="7">
    <location>
        <begin position="57"/>
        <end position="77"/>
    </location>
</feature>
<keyword evidence="5 7" id="KW-0472">Membrane</keyword>
<comment type="subcellular location">
    <subcellularLocation>
        <location evidence="1">Membrane</location>
        <topology evidence="1">Multi-pass membrane protein</topology>
    </subcellularLocation>
</comment>
<dbReference type="Pfam" id="PF07690">
    <property type="entry name" value="MFS_1"/>
    <property type="match status" value="1"/>
</dbReference>
<dbReference type="SUPFAM" id="SSF103473">
    <property type="entry name" value="MFS general substrate transporter"/>
    <property type="match status" value="1"/>
</dbReference>